<feature type="compositionally biased region" description="Basic and acidic residues" evidence="1">
    <location>
        <begin position="83"/>
        <end position="101"/>
    </location>
</feature>
<gene>
    <name evidence="2" type="ORF">CYMTET_29492</name>
</gene>
<dbReference type="AlphaFoldDB" id="A0AAE0FKW8"/>
<keyword evidence="3" id="KW-1185">Reference proteome</keyword>
<organism evidence="2 3">
    <name type="scientific">Cymbomonas tetramitiformis</name>
    <dbReference type="NCBI Taxonomy" id="36881"/>
    <lineage>
        <taxon>Eukaryota</taxon>
        <taxon>Viridiplantae</taxon>
        <taxon>Chlorophyta</taxon>
        <taxon>Pyramimonadophyceae</taxon>
        <taxon>Pyramimonadales</taxon>
        <taxon>Pyramimonadaceae</taxon>
        <taxon>Cymbomonas</taxon>
    </lineage>
</organism>
<feature type="region of interest" description="Disordered" evidence="1">
    <location>
        <begin position="67"/>
        <end position="122"/>
    </location>
</feature>
<feature type="compositionally biased region" description="Polar residues" evidence="1">
    <location>
        <begin position="67"/>
        <end position="81"/>
    </location>
</feature>
<sequence length="148" mass="16109">MLSHQMRMLSTKGEEMEACMKVKKAEEVTKCDPTFEAPKKGAGARRHAPVLHGIYADHPFKQRSKKLNSSLNYKYTTQPSSDAEWKEPGGREGAVEHKEPGEAAGSSSGAQELRSSGAQELTQFSVLRPSVDLAARRLDFTSGSSPAC</sequence>
<evidence type="ECO:0000256" key="1">
    <source>
        <dbReference type="SAM" id="MobiDB-lite"/>
    </source>
</evidence>
<dbReference type="Proteomes" id="UP001190700">
    <property type="component" value="Unassembled WGS sequence"/>
</dbReference>
<evidence type="ECO:0000313" key="3">
    <source>
        <dbReference type="Proteomes" id="UP001190700"/>
    </source>
</evidence>
<name>A0AAE0FKW8_9CHLO</name>
<evidence type="ECO:0000313" key="2">
    <source>
        <dbReference type="EMBL" id="KAK3261608.1"/>
    </source>
</evidence>
<protein>
    <submittedName>
        <fullName evidence="2">Uncharacterized protein</fullName>
    </submittedName>
</protein>
<reference evidence="2 3" key="1">
    <citation type="journal article" date="2015" name="Genome Biol. Evol.">
        <title>Comparative Genomics of a Bacterivorous Green Alga Reveals Evolutionary Causalities and Consequences of Phago-Mixotrophic Mode of Nutrition.</title>
        <authorList>
            <person name="Burns J.A."/>
            <person name="Paasch A."/>
            <person name="Narechania A."/>
            <person name="Kim E."/>
        </authorList>
    </citation>
    <scope>NUCLEOTIDE SEQUENCE [LARGE SCALE GENOMIC DNA]</scope>
    <source>
        <strain evidence="2 3">PLY_AMNH</strain>
    </source>
</reference>
<feature type="compositionally biased region" description="Polar residues" evidence="1">
    <location>
        <begin position="105"/>
        <end position="122"/>
    </location>
</feature>
<accession>A0AAE0FKW8</accession>
<proteinExistence type="predicted"/>
<comment type="caution">
    <text evidence="2">The sequence shown here is derived from an EMBL/GenBank/DDBJ whole genome shotgun (WGS) entry which is preliminary data.</text>
</comment>
<dbReference type="EMBL" id="LGRX02016792">
    <property type="protein sequence ID" value="KAK3261608.1"/>
    <property type="molecule type" value="Genomic_DNA"/>
</dbReference>